<name>A0ABT1NN82_9MICC</name>
<gene>
    <name evidence="1" type="ORF">NNX28_04090</name>
</gene>
<protein>
    <submittedName>
        <fullName evidence="1">Uncharacterized protein</fullName>
    </submittedName>
</protein>
<sequence length="90" mass="9927">MAREERLLKLGERFIVAVAVGDQEQIWEAAEKKIQALRAIADADTSRAEAGKGWVRLVPAEAINPREHSVAGTSRYKLLSTLNPVYPLEG</sequence>
<reference evidence="1 2" key="1">
    <citation type="submission" date="2022-07" db="EMBL/GenBank/DDBJ databases">
        <title>Novel species in genus Arthrobacter.</title>
        <authorList>
            <person name="Liu Y."/>
        </authorList>
    </citation>
    <scope>NUCLEOTIDE SEQUENCE [LARGE SCALE GENOMIC DNA]</scope>
    <source>
        <strain evidence="2">zg-Y859</strain>
    </source>
</reference>
<dbReference type="RefSeq" id="WP_255864929.1">
    <property type="nucleotide sequence ID" value="NZ_CP104263.1"/>
</dbReference>
<dbReference type="Proteomes" id="UP001206924">
    <property type="component" value="Unassembled WGS sequence"/>
</dbReference>
<organism evidence="1 2">
    <name type="scientific">Arthrobacter jinronghuae</name>
    <dbReference type="NCBI Taxonomy" id="2964609"/>
    <lineage>
        <taxon>Bacteria</taxon>
        <taxon>Bacillati</taxon>
        <taxon>Actinomycetota</taxon>
        <taxon>Actinomycetes</taxon>
        <taxon>Micrococcales</taxon>
        <taxon>Micrococcaceae</taxon>
        <taxon>Arthrobacter</taxon>
    </lineage>
</organism>
<keyword evidence="2" id="KW-1185">Reference proteome</keyword>
<dbReference type="EMBL" id="JANFLP010000005">
    <property type="protein sequence ID" value="MCQ1949110.1"/>
    <property type="molecule type" value="Genomic_DNA"/>
</dbReference>
<evidence type="ECO:0000313" key="1">
    <source>
        <dbReference type="EMBL" id="MCQ1949110.1"/>
    </source>
</evidence>
<comment type="caution">
    <text evidence="1">The sequence shown here is derived from an EMBL/GenBank/DDBJ whole genome shotgun (WGS) entry which is preliminary data.</text>
</comment>
<proteinExistence type="predicted"/>
<accession>A0ABT1NN82</accession>
<evidence type="ECO:0000313" key="2">
    <source>
        <dbReference type="Proteomes" id="UP001206924"/>
    </source>
</evidence>